<feature type="non-terminal residue" evidence="1">
    <location>
        <position position="1"/>
    </location>
</feature>
<gene>
    <name evidence="1" type="ORF">DPEC_G00197690</name>
</gene>
<keyword evidence="2" id="KW-1185">Reference proteome</keyword>
<accession>A0ACC2G8F7</accession>
<protein>
    <submittedName>
        <fullName evidence="1">Uncharacterized protein</fullName>
    </submittedName>
</protein>
<comment type="caution">
    <text evidence="1">The sequence shown here is derived from an EMBL/GenBank/DDBJ whole genome shotgun (WGS) entry which is preliminary data.</text>
</comment>
<evidence type="ECO:0000313" key="1">
    <source>
        <dbReference type="EMBL" id="KAJ7999753.1"/>
    </source>
</evidence>
<sequence>EDPENLVKQYVDVDEDDLNKAIEDTTVGIYVFKENASSNEPEDIGIVLQGIKVLQDLDNVALAVAMLFGLMYALNFSYPPGLRCTFEIIQKIFMELDGGTLSNKALVLKKQALPVKGSKRLHCQPNSLVIPEGMYGCTIWINFVCLFDFTGQDLHGTA</sequence>
<evidence type="ECO:0000313" key="2">
    <source>
        <dbReference type="Proteomes" id="UP001157502"/>
    </source>
</evidence>
<proteinExistence type="predicted"/>
<reference evidence="1" key="1">
    <citation type="submission" date="2021-05" db="EMBL/GenBank/DDBJ databases">
        <authorList>
            <person name="Pan Q."/>
            <person name="Jouanno E."/>
            <person name="Zahm M."/>
            <person name="Klopp C."/>
            <person name="Cabau C."/>
            <person name="Louis A."/>
            <person name="Berthelot C."/>
            <person name="Parey E."/>
            <person name="Roest Crollius H."/>
            <person name="Montfort J."/>
            <person name="Robinson-Rechavi M."/>
            <person name="Bouchez O."/>
            <person name="Lampietro C."/>
            <person name="Lopez Roques C."/>
            <person name="Donnadieu C."/>
            <person name="Postlethwait J."/>
            <person name="Bobe J."/>
            <person name="Dillon D."/>
            <person name="Chandos A."/>
            <person name="von Hippel F."/>
            <person name="Guiguen Y."/>
        </authorList>
    </citation>
    <scope>NUCLEOTIDE SEQUENCE</scope>
    <source>
        <strain evidence="1">YG-Jan2019</strain>
    </source>
</reference>
<name>A0ACC2G8F7_DALPE</name>
<dbReference type="Proteomes" id="UP001157502">
    <property type="component" value="Chromosome 16"/>
</dbReference>
<organism evidence="1 2">
    <name type="scientific">Dallia pectoralis</name>
    <name type="common">Alaska blackfish</name>
    <dbReference type="NCBI Taxonomy" id="75939"/>
    <lineage>
        <taxon>Eukaryota</taxon>
        <taxon>Metazoa</taxon>
        <taxon>Chordata</taxon>
        <taxon>Craniata</taxon>
        <taxon>Vertebrata</taxon>
        <taxon>Euteleostomi</taxon>
        <taxon>Actinopterygii</taxon>
        <taxon>Neopterygii</taxon>
        <taxon>Teleostei</taxon>
        <taxon>Protacanthopterygii</taxon>
        <taxon>Esociformes</taxon>
        <taxon>Umbridae</taxon>
        <taxon>Dallia</taxon>
    </lineage>
</organism>
<dbReference type="EMBL" id="CM055743">
    <property type="protein sequence ID" value="KAJ7999753.1"/>
    <property type="molecule type" value="Genomic_DNA"/>
</dbReference>